<keyword evidence="3" id="KW-1185">Reference proteome</keyword>
<proteinExistence type="predicted"/>
<gene>
    <name evidence="2" type="ORF">FHQ18_08660</name>
</gene>
<comment type="caution">
    <text evidence="2">The sequence shown here is derived from an EMBL/GenBank/DDBJ whole genome shotgun (WGS) entry which is preliminary data.</text>
</comment>
<dbReference type="EMBL" id="VFJB01000006">
    <property type="protein sequence ID" value="KAA0257804.1"/>
    <property type="molecule type" value="Genomic_DNA"/>
</dbReference>
<evidence type="ECO:0000313" key="3">
    <source>
        <dbReference type="Proteomes" id="UP000322876"/>
    </source>
</evidence>
<keyword evidence="1" id="KW-0812">Transmembrane</keyword>
<dbReference type="AlphaFoldDB" id="A0A5A8F2W6"/>
<keyword evidence="1" id="KW-0472">Membrane</keyword>
<dbReference type="Proteomes" id="UP000322876">
    <property type="component" value="Unassembled WGS sequence"/>
</dbReference>
<reference evidence="2 3" key="1">
    <citation type="submission" date="2019-06" db="EMBL/GenBank/DDBJ databases">
        <title>Genomic insights into carbon and energy metabolism of Deferribacter autotrophicus revealed new metabolic traits in the phylum Deferribacteres.</title>
        <authorList>
            <person name="Slobodkin A.I."/>
            <person name="Slobodkina G.B."/>
            <person name="Allioux M."/>
            <person name="Alain K."/>
            <person name="Jebbar M."/>
            <person name="Shadrin V."/>
            <person name="Kublanov I.V."/>
            <person name="Toshchakov S.V."/>
            <person name="Bonch-Osmolovskaya E.A."/>
        </authorList>
    </citation>
    <scope>NUCLEOTIDE SEQUENCE [LARGE SCALE GENOMIC DNA]</scope>
    <source>
        <strain evidence="2 3">SL50</strain>
    </source>
</reference>
<protein>
    <submittedName>
        <fullName evidence="2">Uncharacterized protein</fullName>
    </submittedName>
</protein>
<accession>A0A5A8F2W6</accession>
<name>A0A5A8F2W6_9BACT</name>
<keyword evidence="1" id="KW-1133">Transmembrane helix</keyword>
<organism evidence="2 3">
    <name type="scientific">Deferribacter autotrophicus</name>
    <dbReference type="NCBI Taxonomy" id="500465"/>
    <lineage>
        <taxon>Bacteria</taxon>
        <taxon>Pseudomonadati</taxon>
        <taxon>Deferribacterota</taxon>
        <taxon>Deferribacteres</taxon>
        <taxon>Deferribacterales</taxon>
        <taxon>Deferribacteraceae</taxon>
        <taxon>Deferribacter</taxon>
    </lineage>
</organism>
<dbReference type="OrthoDB" id="9796881at2"/>
<evidence type="ECO:0000313" key="2">
    <source>
        <dbReference type="EMBL" id="KAA0257804.1"/>
    </source>
</evidence>
<sequence>MRAICKSCNTFIDFKEKGTTVCKSCGAEYKYNKKPNVFDVKLLNGLLLEKLSFNDVKDGILNSKFLSMDYVAYESSPWIRIKDSLFNVFFKDLPKISGGQNSTFWKILFFISFILNIGMLAALYLFKIKFLGN</sequence>
<dbReference type="RefSeq" id="WP_149266777.1">
    <property type="nucleotide sequence ID" value="NZ_VFJB01000006.1"/>
</dbReference>
<feature type="transmembrane region" description="Helical" evidence="1">
    <location>
        <begin position="104"/>
        <end position="126"/>
    </location>
</feature>
<evidence type="ECO:0000256" key="1">
    <source>
        <dbReference type="SAM" id="Phobius"/>
    </source>
</evidence>